<keyword evidence="1" id="KW-0812">Transmembrane</keyword>
<sequence length="317" mass="36539">MITSTGTVLDLQALPEGCLANIISLTTPRDACRLSSVSKFFRSAAESDVVWDKFLPPDFSLDKRSGKKCYMIPARALKILGSGTPQLWRWISLPDSRFEEVAELVFGLWLQISGKIITYILSPSSLYKAYLVFKLTEQAYGFKSHPVQAKVAKYFEFTPTTVGVEAKEQPMFLDPEKKRSYWHRIFYMQESQPDEIDEARYPTERVDGWLEIELGEFSYERDKELLKMSCVEDSFHNFKSGLIVGGIEIRPHFGERPNPRQKRQFSWGRLWNRAQSYSSLVLFGVTLLMVVLQQHLLVVFLFALSMYSSYYEKLASN</sequence>
<dbReference type="Pfam" id="PF14299">
    <property type="entry name" value="PP2"/>
    <property type="match status" value="1"/>
</dbReference>
<organism evidence="3 4">
    <name type="scientific">Rubus argutus</name>
    <name type="common">Southern blackberry</name>
    <dbReference type="NCBI Taxonomy" id="59490"/>
    <lineage>
        <taxon>Eukaryota</taxon>
        <taxon>Viridiplantae</taxon>
        <taxon>Streptophyta</taxon>
        <taxon>Embryophyta</taxon>
        <taxon>Tracheophyta</taxon>
        <taxon>Spermatophyta</taxon>
        <taxon>Magnoliopsida</taxon>
        <taxon>eudicotyledons</taxon>
        <taxon>Gunneridae</taxon>
        <taxon>Pentapetalae</taxon>
        <taxon>rosids</taxon>
        <taxon>fabids</taxon>
        <taxon>Rosales</taxon>
        <taxon>Rosaceae</taxon>
        <taxon>Rosoideae</taxon>
        <taxon>Rosoideae incertae sedis</taxon>
        <taxon>Rubus</taxon>
    </lineage>
</organism>
<dbReference type="AlphaFoldDB" id="A0AAW1YK09"/>
<comment type="caution">
    <text evidence="3">The sequence shown here is derived from an EMBL/GenBank/DDBJ whole genome shotgun (WGS) entry which is preliminary data.</text>
</comment>
<dbReference type="InterPro" id="IPR001810">
    <property type="entry name" value="F-box_dom"/>
</dbReference>
<dbReference type="Pfam" id="PF00646">
    <property type="entry name" value="F-box"/>
    <property type="match status" value="1"/>
</dbReference>
<evidence type="ECO:0000313" key="3">
    <source>
        <dbReference type="EMBL" id="KAK9948928.1"/>
    </source>
</evidence>
<dbReference type="PROSITE" id="PS50181">
    <property type="entry name" value="FBOX"/>
    <property type="match status" value="1"/>
</dbReference>
<keyword evidence="1" id="KW-0472">Membrane</keyword>
<protein>
    <recommendedName>
        <fullName evidence="2">F-box domain-containing protein</fullName>
    </recommendedName>
</protein>
<feature type="transmembrane region" description="Helical" evidence="1">
    <location>
        <begin position="280"/>
        <end position="304"/>
    </location>
</feature>
<dbReference type="Proteomes" id="UP001457282">
    <property type="component" value="Unassembled WGS sequence"/>
</dbReference>
<dbReference type="EMBL" id="JBEDUW010000001">
    <property type="protein sequence ID" value="KAK9948928.1"/>
    <property type="molecule type" value="Genomic_DNA"/>
</dbReference>
<accession>A0AAW1YK09</accession>
<reference evidence="3 4" key="1">
    <citation type="journal article" date="2023" name="G3 (Bethesda)">
        <title>A chromosome-length genome assembly and annotation of blackberry (Rubus argutus, cv. 'Hillquist').</title>
        <authorList>
            <person name="Bruna T."/>
            <person name="Aryal R."/>
            <person name="Dudchenko O."/>
            <person name="Sargent D.J."/>
            <person name="Mead D."/>
            <person name="Buti M."/>
            <person name="Cavallini A."/>
            <person name="Hytonen T."/>
            <person name="Andres J."/>
            <person name="Pham M."/>
            <person name="Weisz D."/>
            <person name="Mascagni F."/>
            <person name="Usai G."/>
            <person name="Natali L."/>
            <person name="Bassil N."/>
            <person name="Fernandez G.E."/>
            <person name="Lomsadze A."/>
            <person name="Armour M."/>
            <person name="Olukolu B."/>
            <person name="Poorten T."/>
            <person name="Britton C."/>
            <person name="Davik J."/>
            <person name="Ashrafi H."/>
            <person name="Aiden E.L."/>
            <person name="Borodovsky M."/>
            <person name="Worthington M."/>
        </authorList>
    </citation>
    <scope>NUCLEOTIDE SEQUENCE [LARGE SCALE GENOMIC DNA]</scope>
    <source>
        <strain evidence="3">PI 553951</strain>
    </source>
</reference>
<evidence type="ECO:0000259" key="2">
    <source>
        <dbReference type="PROSITE" id="PS50181"/>
    </source>
</evidence>
<dbReference type="InterPro" id="IPR036047">
    <property type="entry name" value="F-box-like_dom_sf"/>
</dbReference>
<name>A0AAW1YK09_RUBAR</name>
<keyword evidence="1" id="KW-1133">Transmembrane helix</keyword>
<dbReference type="InterPro" id="IPR025886">
    <property type="entry name" value="PP2-like"/>
</dbReference>
<dbReference type="SMART" id="SM00256">
    <property type="entry name" value="FBOX"/>
    <property type="match status" value="1"/>
</dbReference>
<dbReference type="PANTHER" id="PTHR32278:SF111">
    <property type="entry name" value="F-BOX PROTEIN PP2-B12-RELATED"/>
    <property type="match status" value="1"/>
</dbReference>
<dbReference type="CDD" id="cd22162">
    <property type="entry name" value="F-box_AtSKIP3-like"/>
    <property type="match status" value="1"/>
</dbReference>
<evidence type="ECO:0000256" key="1">
    <source>
        <dbReference type="SAM" id="Phobius"/>
    </source>
</evidence>
<evidence type="ECO:0000313" key="4">
    <source>
        <dbReference type="Proteomes" id="UP001457282"/>
    </source>
</evidence>
<feature type="domain" description="F-box" evidence="2">
    <location>
        <begin position="8"/>
        <end position="54"/>
    </location>
</feature>
<keyword evidence="4" id="KW-1185">Reference proteome</keyword>
<dbReference type="Gene3D" id="1.20.1280.50">
    <property type="match status" value="1"/>
</dbReference>
<dbReference type="SUPFAM" id="SSF81383">
    <property type="entry name" value="F-box domain"/>
    <property type="match status" value="1"/>
</dbReference>
<dbReference type="PANTHER" id="PTHR32278">
    <property type="entry name" value="F-BOX DOMAIN-CONTAINING PROTEIN"/>
    <property type="match status" value="1"/>
</dbReference>
<gene>
    <name evidence="3" type="ORF">M0R45_004481</name>
</gene>
<proteinExistence type="predicted"/>